<comment type="similarity">
    <text evidence="8">Belongs to the binding-protein-dependent transport system permease family. LivHM subfamily.</text>
</comment>
<evidence type="ECO:0000256" key="6">
    <source>
        <dbReference type="ARBA" id="ARBA00022989"/>
    </source>
</evidence>
<dbReference type="STRING" id="660517.SAMN04487946_1113"/>
<dbReference type="GO" id="GO:0006865">
    <property type="term" value="P:amino acid transport"/>
    <property type="evidence" value="ECO:0007669"/>
    <property type="project" value="UniProtKB-KW"/>
</dbReference>
<sequence>MVATSTLIGVTVDGLAYGVVLALLGVSITLVFGLGEVLNLAIGIFAVLTVLAARTAINSGLGLALGLVTALLFIGLVGLVVDRTLLEIVYQSTGEDRILLGIFITLGLDVLLEGTLTNFFPSQYDLPIDISSIQIGEIILTGSSIAIILIGGFILAILLIFLRRTFLGKATRTIFQDERGAQLVGVNIRRIRSLIFVLSTVVAGSAGLIWASGTTVSVGTGFEFTSFALIVSIVGGVRSIGGAVVAGLLLGTVNQFANFFVGSYVATIILFVTAIVALLAKPEVLA</sequence>
<keyword evidence="11" id="KW-1185">Reference proteome</keyword>
<dbReference type="PANTHER" id="PTHR11795">
    <property type="entry name" value="BRANCHED-CHAIN AMINO ACID TRANSPORT SYSTEM PERMEASE PROTEIN LIVH"/>
    <property type="match status" value="1"/>
</dbReference>
<dbReference type="OrthoDB" id="307937at2157"/>
<reference evidence="11" key="1">
    <citation type="submission" date="2016-10" db="EMBL/GenBank/DDBJ databases">
        <authorList>
            <person name="Varghese N."/>
            <person name="Submissions S."/>
        </authorList>
    </citation>
    <scope>NUCLEOTIDE SEQUENCE [LARGE SCALE GENOMIC DNA]</scope>
    <source>
        <strain evidence="11">CGMCC 1.10118</strain>
    </source>
</reference>
<evidence type="ECO:0000313" key="11">
    <source>
        <dbReference type="Proteomes" id="UP000199170"/>
    </source>
</evidence>
<keyword evidence="4 9" id="KW-0812">Transmembrane</keyword>
<comment type="subcellular location">
    <subcellularLocation>
        <location evidence="1">Cell membrane</location>
        <topology evidence="1">Multi-pass membrane protein</topology>
    </subcellularLocation>
</comment>
<keyword evidence="3" id="KW-1003">Cell membrane</keyword>
<feature type="transmembrane region" description="Helical" evidence="9">
    <location>
        <begin position="15"/>
        <end position="33"/>
    </location>
</feature>
<dbReference type="CDD" id="cd06582">
    <property type="entry name" value="TM_PBP1_LivH_like"/>
    <property type="match status" value="1"/>
</dbReference>
<feature type="transmembrane region" description="Helical" evidence="9">
    <location>
        <begin position="257"/>
        <end position="280"/>
    </location>
</feature>
<feature type="transmembrane region" description="Helical" evidence="9">
    <location>
        <begin position="139"/>
        <end position="162"/>
    </location>
</feature>
<feature type="transmembrane region" description="Helical" evidence="9">
    <location>
        <begin position="63"/>
        <end position="86"/>
    </location>
</feature>
<evidence type="ECO:0000256" key="3">
    <source>
        <dbReference type="ARBA" id="ARBA00022475"/>
    </source>
</evidence>
<dbReference type="EMBL" id="FNPB01000011">
    <property type="protein sequence ID" value="SDY31341.1"/>
    <property type="molecule type" value="Genomic_DNA"/>
</dbReference>
<dbReference type="Pfam" id="PF02653">
    <property type="entry name" value="BPD_transp_2"/>
    <property type="match status" value="1"/>
</dbReference>
<evidence type="ECO:0000256" key="9">
    <source>
        <dbReference type="SAM" id="Phobius"/>
    </source>
</evidence>
<organism evidence="10 11">
    <name type="scientific">Halobellus clavatus</name>
    <dbReference type="NCBI Taxonomy" id="660517"/>
    <lineage>
        <taxon>Archaea</taxon>
        <taxon>Methanobacteriati</taxon>
        <taxon>Methanobacteriota</taxon>
        <taxon>Stenosarchaea group</taxon>
        <taxon>Halobacteria</taxon>
        <taxon>Halobacteriales</taxon>
        <taxon>Haloferacaceae</taxon>
        <taxon>Halobellus</taxon>
    </lineage>
</organism>
<keyword evidence="6 9" id="KW-1133">Transmembrane helix</keyword>
<evidence type="ECO:0000256" key="7">
    <source>
        <dbReference type="ARBA" id="ARBA00023136"/>
    </source>
</evidence>
<dbReference type="GO" id="GO:0022857">
    <property type="term" value="F:transmembrane transporter activity"/>
    <property type="evidence" value="ECO:0007669"/>
    <property type="project" value="InterPro"/>
</dbReference>
<dbReference type="PANTHER" id="PTHR11795:SF450">
    <property type="entry name" value="ABC TRANSPORTER PERMEASE PROTEIN"/>
    <property type="match status" value="1"/>
</dbReference>
<feature type="transmembrane region" description="Helical" evidence="9">
    <location>
        <begin position="98"/>
        <end position="119"/>
    </location>
</feature>
<feature type="transmembrane region" description="Helical" evidence="9">
    <location>
        <begin position="40"/>
        <end position="57"/>
    </location>
</feature>
<feature type="transmembrane region" description="Helical" evidence="9">
    <location>
        <begin position="224"/>
        <end position="250"/>
    </location>
</feature>
<dbReference type="InterPro" id="IPR052157">
    <property type="entry name" value="BCAA_transport_permease"/>
</dbReference>
<evidence type="ECO:0000256" key="1">
    <source>
        <dbReference type="ARBA" id="ARBA00004651"/>
    </source>
</evidence>
<dbReference type="RefSeq" id="WP_089768454.1">
    <property type="nucleotide sequence ID" value="NZ_FNPB01000011.1"/>
</dbReference>
<protein>
    <submittedName>
        <fullName evidence="10">Branched-chain amino acid transport system permease protein</fullName>
    </submittedName>
</protein>
<keyword evidence="7 9" id="KW-0472">Membrane</keyword>
<dbReference type="Proteomes" id="UP000199170">
    <property type="component" value="Unassembled WGS sequence"/>
</dbReference>
<dbReference type="InterPro" id="IPR001851">
    <property type="entry name" value="ABC_transp_permease"/>
</dbReference>
<keyword evidence="5" id="KW-0029">Amino-acid transport</keyword>
<dbReference type="AlphaFoldDB" id="A0A1H3IUF5"/>
<evidence type="ECO:0000256" key="5">
    <source>
        <dbReference type="ARBA" id="ARBA00022970"/>
    </source>
</evidence>
<gene>
    <name evidence="10" type="ORF">SAMN04487946_1113</name>
</gene>
<feature type="transmembrane region" description="Helical" evidence="9">
    <location>
        <begin position="194"/>
        <end position="212"/>
    </location>
</feature>
<evidence type="ECO:0000256" key="2">
    <source>
        <dbReference type="ARBA" id="ARBA00022448"/>
    </source>
</evidence>
<evidence type="ECO:0000313" key="10">
    <source>
        <dbReference type="EMBL" id="SDY31341.1"/>
    </source>
</evidence>
<accession>A0A1H3IUF5</accession>
<name>A0A1H3IUF5_9EURY</name>
<evidence type="ECO:0000256" key="4">
    <source>
        <dbReference type="ARBA" id="ARBA00022692"/>
    </source>
</evidence>
<keyword evidence="2" id="KW-0813">Transport</keyword>
<dbReference type="GO" id="GO:0005886">
    <property type="term" value="C:plasma membrane"/>
    <property type="evidence" value="ECO:0007669"/>
    <property type="project" value="UniProtKB-SubCell"/>
</dbReference>
<proteinExistence type="inferred from homology"/>
<evidence type="ECO:0000256" key="8">
    <source>
        <dbReference type="ARBA" id="ARBA00037998"/>
    </source>
</evidence>